<feature type="transmembrane region" description="Helical" evidence="2">
    <location>
        <begin position="35"/>
        <end position="58"/>
    </location>
</feature>
<feature type="transmembrane region" description="Helical" evidence="2">
    <location>
        <begin position="271"/>
        <end position="294"/>
    </location>
</feature>
<feature type="transmembrane region" description="Helical" evidence="2">
    <location>
        <begin position="97"/>
        <end position="114"/>
    </location>
</feature>
<evidence type="ECO:0000313" key="3">
    <source>
        <dbReference type="EMBL" id="MBP0614770.1"/>
    </source>
</evidence>
<dbReference type="Proteomes" id="UP000678276">
    <property type="component" value="Unassembled WGS sequence"/>
</dbReference>
<organism evidence="3 4">
    <name type="scientific">Jiella mangrovi</name>
    <dbReference type="NCBI Taxonomy" id="2821407"/>
    <lineage>
        <taxon>Bacteria</taxon>
        <taxon>Pseudomonadati</taxon>
        <taxon>Pseudomonadota</taxon>
        <taxon>Alphaproteobacteria</taxon>
        <taxon>Hyphomicrobiales</taxon>
        <taxon>Aurantimonadaceae</taxon>
        <taxon>Jiella</taxon>
    </lineage>
</organism>
<keyword evidence="4" id="KW-1185">Reference proteome</keyword>
<keyword evidence="2" id="KW-0812">Transmembrane</keyword>
<feature type="transmembrane region" description="Helical" evidence="2">
    <location>
        <begin position="356"/>
        <end position="377"/>
    </location>
</feature>
<feature type="transmembrane region" description="Helical" evidence="2">
    <location>
        <begin position="120"/>
        <end position="138"/>
    </location>
</feature>
<feature type="transmembrane region" description="Helical" evidence="2">
    <location>
        <begin position="329"/>
        <end position="349"/>
    </location>
</feature>
<reference evidence="3 4" key="1">
    <citation type="submission" date="2021-04" db="EMBL/GenBank/DDBJ databases">
        <title>Whole genome sequence of Jiella sp. KSK16Y-1.</title>
        <authorList>
            <person name="Tuo L."/>
        </authorList>
    </citation>
    <scope>NUCLEOTIDE SEQUENCE [LARGE SCALE GENOMIC DNA]</scope>
    <source>
        <strain evidence="3 4">KSK16Y-1</strain>
    </source>
</reference>
<feature type="transmembrane region" description="Helical" evidence="2">
    <location>
        <begin position="301"/>
        <end position="323"/>
    </location>
</feature>
<dbReference type="InterPro" id="IPR025291">
    <property type="entry name" value="DUF4153"/>
</dbReference>
<keyword evidence="2" id="KW-0472">Membrane</keyword>
<gene>
    <name evidence="3" type="ORF">J6595_04170</name>
</gene>
<feature type="transmembrane region" description="Helical" evidence="2">
    <location>
        <begin position="64"/>
        <end position="85"/>
    </location>
</feature>
<dbReference type="Pfam" id="PF13687">
    <property type="entry name" value="DUF4153"/>
    <property type="match status" value="1"/>
</dbReference>
<comment type="caution">
    <text evidence="3">The sequence shown here is derived from an EMBL/GenBank/DDBJ whole genome shotgun (WGS) entry which is preliminary data.</text>
</comment>
<dbReference type="EMBL" id="JAGJCF010000002">
    <property type="protein sequence ID" value="MBP0614770.1"/>
    <property type="molecule type" value="Genomic_DNA"/>
</dbReference>
<dbReference type="RefSeq" id="WP_209593186.1">
    <property type="nucleotide sequence ID" value="NZ_JAGJCF010000002.1"/>
</dbReference>
<evidence type="ECO:0000256" key="2">
    <source>
        <dbReference type="SAM" id="Phobius"/>
    </source>
</evidence>
<proteinExistence type="predicted"/>
<accession>A0ABS4BDD6</accession>
<name>A0ABS4BDD6_9HYPH</name>
<feature type="region of interest" description="Disordered" evidence="1">
    <location>
        <begin position="505"/>
        <end position="524"/>
    </location>
</feature>
<protein>
    <submittedName>
        <fullName evidence="3">DUF4153 domain-containing protein</fullName>
    </submittedName>
</protein>
<evidence type="ECO:0000313" key="4">
    <source>
        <dbReference type="Proteomes" id="UP000678276"/>
    </source>
</evidence>
<feature type="transmembrane region" description="Helical" evidence="2">
    <location>
        <begin position="150"/>
        <end position="173"/>
    </location>
</feature>
<evidence type="ECO:0000256" key="1">
    <source>
        <dbReference type="SAM" id="MobiDB-lite"/>
    </source>
</evidence>
<keyword evidence="2" id="KW-1133">Transmembrane helix</keyword>
<feature type="transmembrane region" description="Helical" evidence="2">
    <location>
        <begin position="231"/>
        <end position="251"/>
    </location>
</feature>
<sequence>MQSKTETDRPPRLRRWAGRFAGSAAKGAETALLRFPVASLAFLLFSVVSNVAVADAAFVSERAFIWLLGALYGAAAASIAATLAAEARGWSRIASQALAFGVAVVAGAAIYWGGRADNHLPALTAALTLAIPLAPFVARGGPSRFWTFTLWTSVGVMLAFLSVLLFVLGLSAIFELIRFLFEVGLGSEAYEHIYTTAFTLVGPLFAMGRLPRSFEDGPELADERLVGGVRLLVDWVAAPLALATAVLLHLYAAKIAIVGVLPKNEIGRIVIFYALFVLSLRVGAEPFLAGGAWLTRWFAKVWAPILIVPLALASYGIGLRIAAEGFTLQRYYVVLGILATVLVLAIQLVPRLARDIRVMTAIPVVLLALSAFGPWGASSVVGASQIARIVEEFGVRVPGDEAIVVRTSGSDKASLQQLRSRLSALSDADRLGDLRPYLDADLRERLQAALRSQTSWQALQVATDGLGADLSSVSRARGRSFVALKSGTIDIGGFDRAALGRSATTIRQSERMPGGEASSSAGAEDDMSFSLDGDRLVASLNGVSDSFALTDAIAKLPAGLFSAARVDSAKPVLDLKASSGRTLRLAVQRLVEEEDGRVTLLQFDAFYKAADWR</sequence>